<keyword evidence="2" id="KW-0012">Acyltransferase</keyword>
<proteinExistence type="predicted"/>
<dbReference type="Gene3D" id="3.30.559.10">
    <property type="entry name" value="Chloramphenicol acetyltransferase-like domain"/>
    <property type="match status" value="2"/>
</dbReference>
<dbReference type="InterPro" id="IPR051504">
    <property type="entry name" value="Plant_metabolite_acyltrans"/>
</dbReference>
<dbReference type="EMBL" id="AWUE01018204">
    <property type="protein sequence ID" value="OMO81792.1"/>
    <property type="molecule type" value="Genomic_DNA"/>
</dbReference>
<comment type="caution">
    <text evidence="3">The sequence shown here is derived from an EMBL/GenBank/DDBJ whole genome shotgun (WGS) entry which is preliminary data.</text>
</comment>
<evidence type="ECO:0000256" key="1">
    <source>
        <dbReference type="ARBA" id="ARBA00022679"/>
    </source>
</evidence>
<name>A0A1R3IGS9_9ROSI</name>
<accession>A0A1R3IGS9</accession>
<dbReference type="OrthoDB" id="1862401at2759"/>
<keyword evidence="4" id="KW-1185">Reference proteome</keyword>
<dbReference type="InterPro" id="IPR023213">
    <property type="entry name" value="CAT-like_dom_sf"/>
</dbReference>
<dbReference type="GO" id="GO:0016747">
    <property type="term" value="F:acyltransferase activity, transferring groups other than amino-acyl groups"/>
    <property type="evidence" value="ECO:0007669"/>
    <property type="project" value="UniProtKB-ARBA"/>
</dbReference>
<reference evidence="4" key="1">
    <citation type="submission" date="2013-09" db="EMBL/GenBank/DDBJ databases">
        <title>Corchorus olitorius genome sequencing.</title>
        <authorList>
            <person name="Alam M."/>
            <person name="Haque M.S."/>
            <person name="Islam M.S."/>
            <person name="Emdad E.M."/>
            <person name="Islam M.M."/>
            <person name="Ahmed B."/>
            <person name="Halim A."/>
            <person name="Hossen Q.M.M."/>
            <person name="Hossain M.Z."/>
            <person name="Ahmed R."/>
            <person name="Khan M.M."/>
            <person name="Islam R."/>
            <person name="Rashid M.M."/>
            <person name="Khan S.A."/>
            <person name="Rahman M.S."/>
            <person name="Alam M."/>
            <person name="Yahiya A.S."/>
            <person name="Khan M.S."/>
            <person name="Azam M.S."/>
            <person name="Haque T."/>
            <person name="Lashkar M.Z.H."/>
            <person name="Akhand A.I."/>
            <person name="Morshed G."/>
            <person name="Roy S."/>
            <person name="Uddin K.S."/>
            <person name="Rabeya T."/>
            <person name="Hossain A.S."/>
            <person name="Chowdhury A."/>
            <person name="Snigdha A.R."/>
            <person name="Mortoza M.S."/>
            <person name="Matin S.A."/>
            <person name="Hoque S.M.E."/>
            <person name="Islam M.K."/>
            <person name="Roy D.K."/>
            <person name="Haider R."/>
            <person name="Moosa M.M."/>
            <person name="Elias S.M."/>
            <person name="Hasan A.M."/>
            <person name="Jahan S."/>
            <person name="Shafiuddin M."/>
            <person name="Mahmood N."/>
            <person name="Shommy N.S."/>
        </authorList>
    </citation>
    <scope>NUCLEOTIDE SEQUENCE [LARGE SCALE GENOMIC DNA]</scope>
    <source>
        <strain evidence="4">cv. O-4</strain>
    </source>
</reference>
<gene>
    <name evidence="3" type="ORF">COLO4_23422</name>
</gene>
<dbReference type="PANTHER" id="PTHR31625">
    <property type="match status" value="1"/>
</dbReference>
<dbReference type="STRING" id="93759.A0A1R3IGS9"/>
<evidence type="ECO:0000313" key="3">
    <source>
        <dbReference type="EMBL" id="OMO81792.1"/>
    </source>
</evidence>
<sequence>MALSSKVRIHEISRINPSTYSPKPTKKSSSPLTFFDIFWFNLPPVDYVLFYQLTKSASTPSYFYSEIVPKLKQSLSLALLHYLPLAGKLKYWQSDSPKPIILYTPNDEVSLTIAESNARNFDTLSSNDEIHKANELHPLVSELMISDDTAAMMSLQITLFPGQGFCIGLKIHHVVADGKGTAMFIKSCGHLFKQYYSSKSKYYLPPDLIPFLDRSVVKSPAELDLSEVASLRSLQEYSVPGDLVRATFELSCNDIKKLKQKALESSNSGKLHHLSTFVLAYAYTDMARASPLPMTYFGNCVMAFKSSAKAKDFMDGINGYSFAVNMIGYLVNQVNNGVKGTSQNHVSTLSSISNPDPGTLFVTIFGSPQLEIYGSDFGLGRLKKVEIVSIDHRSRAISMTESRDGSGGIEVGLALKKGEMNKFIASFISDGFEKHLNYILSDGREGEVKERRRNKELAYPYLGNSRL</sequence>
<dbReference type="Pfam" id="PF02458">
    <property type="entry name" value="Transferase"/>
    <property type="match status" value="2"/>
</dbReference>
<protein>
    <submittedName>
        <fullName evidence="3">Transferase</fullName>
    </submittedName>
</protein>
<evidence type="ECO:0000313" key="4">
    <source>
        <dbReference type="Proteomes" id="UP000187203"/>
    </source>
</evidence>
<organism evidence="3 4">
    <name type="scientific">Corchorus olitorius</name>
    <dbReference type="NCBI Taxonomy" id="93759"/>
    <lineage>
        <taxon>Eukaryota</taxon>
        <taxon>Viridiplantae</taxon>
        <taxon>Streptophyta</taxon>
        <taxon>Embryophyta</taxon>
        <taxon>Tracheophyta</taxon>
        <taxon>Spermatophyta</taxon>
        <taxon>Magnoliopsida</taxon>
        <taxon>eudicotyledons</taxon>
        <taxon>Gunneridae</taxon>
        <taxon>Pentapetalae</taxon>
        <taxon>rosids</taxon>
        <taxon>malvids</taxon>
        <taxon>Malvales</taxon>
        <taxon>Malvaceae</taxon>
        <taxon>Grewioideae</taxon>
        <taxon>Apeibeae</taxon>
        <taxon>Corchorus</taxon>
    </lineage>
</organism>
<keyword evidence="1 3" id="KW-0808">Transferase</keyword>
<evidence type="ECO:0000256" key="2">
    <source>
        <dbReference type="ARBA" id="ARBA00023315"/>
    </source>
</evidence>
<dbReference type="Proteomes" id="UP000187203">
    <property type="component" value="Unassembled WGS sequence"/>
</dbReference>
<dbReference type="AlphaFoldDB" id="A0A1R3IGS9"/>